<comment type="caution">
    <text evidence="1">The sequence shown here is derived from an EMBL/GenBank/DDBJ whole genome shotgun (WGS) entry which is preliminary data.</text>
</comment>
<protein>
    <submittedName>
        <fullName evidence="1">Uncharacterized protein</fullName>
    </submittedName>
</protein>
<dbReference type="RefSeq" id="WP_344673956.1">
    <property type="nucleotide sequence ID" value="NZ_BAAAZI010000006.1"/>
</dbReference>
<evidence type="ECO:0000313" key="1">
    <source>
        <dbReference type="EMBL" id="GAA4137928.1"/>
    </source>
</evidence>
<sequence>MKLVHNNNCIECFSAEIISRKIVPGTFLNLKNIGKVFTYKCSRNSEATIKKELLPKKPLYNNNSFLDLETKLECDRLFVIVRAKKPYDKDLKNHTHRHKAQSFLTDDFTFAQITYQLKNIPLLATGIKLDIK</sequence>
<name>A0ABP7YLM8_9SPHI</name>
<evidence type="ECO:0000313" key="2">
    <source>
        <dbReference type="Proteomes" id="UP001500101"/>
    </source>
</evidence>
<dbReference type="EMBL" id="BAAAZI010000006">
    <property type="protein sequence ID" value="GAA4137928.1"/>
    <property type="molecule type" value="Genomic_DNA"/>
</dbReference>
<gene>
    <name evidence="1" type="ORF">GCM10022216_14500</name>
</gene>
<proteinExistence type="predicted"/>
<accession>A0ABP7YLM8</accession>
<reference evidence="2" key="1">
    <citation type="journal article" date="2019" name="Int. J. Syst. Evol. Microbiol.">
        <title>The Global Catalogue of Microorganisms (GCM) 10K type strain sequencing project: providing services to taxonomists for standard genome sequencing and annotation.</title>
        <authorList>
            <consortium name="The Broad Institute Genomics Platform"/>
            <consortium name="The Broad Institute Genome Sequencing Center for Infectious Disease"/>
            <person name="Wu L."/>
            <person name="Ma J."/>
        </authorList>
    </citation>
    <scope>NUCLEOTIDE SEQUENCE [LARGE SCALE GENOMIC DNA]</scope>
    <source>
        <strain evidence="2">JCM 16704</strain>
    </source>
</reference>
<dbReference type="Proteomes" id="UP001500101">
    <property type="component" value="Unassembled WGS sequence"/>
</dbReference>
<keyword evidence="2" id="KW-1185">Reference proteome</keyword>
<organism evidence="1 2">
    <name type="scientific">Sphingobacterium kyonggiense</name>
    <dbReference type="NCBI Taxonomy" id="714075"/>
    <lineage>
        <taxon>Bacteria</taxon>
        <taxon>Pseudomonadati</taxon>
        <taxon>Bacteroidota</taxon>
        <taxon>Sphingobacteriia</taxon>
        <taxon>Sphingobacteriales</taxon>
        <taxon>Sphingobacteriaceae</taxon>
        <taxon>Sphingobacterium</taxon>
    </lineage>
</organism>